<dbReference type="PATRIC" id="fig|1379739.3.peg.2360"/>
<keyword evidence="1" id="KW-1133">Transmembrane helix</keyword>
<dbReference type="HOGENOM" id="CLU_089225_1_0_9"/>
<dbReference type="Pfam" id="PF09819">
    <property type="entry name" value="ABC_cobalt"/>
    <property type="match status" value="1"/>
</dbReference>
<dbReference type="OrthoDB" id="8017424at2"/>
<feature type="transmembrane region" description="Helical" evidence="1">
    <location>
        <begin position="118"/>
        <end position="138"/>
    </location>
</feature>
<comment type="caution">
    <text evidence="2">The sequence shown here is derived from an EMBL/GenBank/DDBJ whole genome shotgun (WGS) entry which is preliminary data.</text>
</comment>
<evidence type="ECO:0000256" key="1">
    <source>
        <dbReference type="SAM" id="Phobius"/>
    </source>
</evidence>
<accession>A0A0D1BVV9</accession>
<evidence type="ECO:0000313" key="2">
    <source>
        <dbReference type="EMBL" id="KIS23912.1"/>
    </source>
</evidence>
<gene>
    <name evidence="2" type="ORF">N495_10000</name>
</gene>
<name>A0A0D1BVV9_CLOBO</name>
<organism evidence="2 3">
    <name type="scientific">Clostridium botulinum B2 450</name>
    <dbReference type="NCBI Taxonomy" id="1379739"/>
    <lineage>
        <taxon>Bacteria</taxon>
        <taxon>Bacillati</taxon>
        <taxon>Bacillota</taxon>
        <taxon>Clostridia</taxon>
        <taxon>Eubacteriales</taxon>
        <taxon>Clostridiaceae</taxon>
        <taxon>Clostridium</taxon>
    </lineage>
</organism>
<dbReference type="RefSeq" id="WP_042384927.1">
    <property type="nucleotide sequence ID" value="NZ_JXSU01000007.1"/>
</dbReference>
<dbReference type="EMBL" id="JXSU01000007">
    <property type="protein sequence ID" value="KIS23912.1"/>
    <property type="molecule type" value="Genomic_DNA"/>
</dbReference>
<evidence type="ECO:0000313" key="3">
    <source>
        <dbReference type="Proteomes" id="UP000032250"/>
    </source>
</evidence>
<keyword evidence="1" id="KW-0812">Transmembrane</keyword>
<dbReference type="AlphaFoldDB" id="A0A0D1BVV9"/>
<reference evidence="2 3" key="1">
    <citation type="submission" date="2014-06" db="EMBL/GenBank/DDBJ databases">
        <title>Genome characterization of distinct group I Clostridium botulinum lineages.</title>
        <authorList>
            <person name="Giordani F."/>
            <person name="Anselmo A."/>
            <person name="Fillo S."/>
            <person name="Palozzi A.M."/>
            <person name="Fortunato A."/>
            <person name="Gentile B."/>
            <person name="Ciammaruconi A."/>
            <person name="Anniballi F."/>
            <person name="De Medici D."/>
            <person name="Lista F."/>
        </authorList>
    </citation>
    <scope>NUCLEOTIDE SEQUENCE [LARGE SCALE GENOMIC DNA]</scope>
    <source>
        <strain evidence="2 3">B2 450</strain>
    </source>
</reference>
<feature type="transmembrane region" description="Helical" evidence="1">
    <location>
        <begin position="12"/>
        <end position="31"/>
    </location>
</feature>
<feature type="transmembrane region" description="Helical" evidence="1">
    <location>
        <begin position="87"/>
        <end position="106"/>
    </location>
</feature>
<proteinExistence type="predicted"/>
<feature type="transmembrane region" description="Helical" evidence="1">
    <location>
        <begin position="144"/>
        <end position="167"/>
    </location>
</feature>
<keyword evidence="1" id="KW-0472">Membrane</keyword>
<dbReference type="Proteomes" id="UP000032250">
    <property type="component" value="Unassembled WGS sequence"/>
</dbReference>
<feature type="transmembrane region" description="Helical" evidence="1">
    <location>
        <begin position="37"/>
        <end position="57"/>
    </location>
</feature>
<dbReference type="InterPro" id="IPR017195">
    <property type="entry name" value="ABC_thiamin-permease_prd"/>
</dbReference>
<sequence length="188" mass="20162">MKQTLKLKEIVVMAMLSALMGVVFMGLDSVYQPLTTIAGPLGGDIIYGVYLISALLSMYIVRKPGAGVIGSLFTGLVNLLMGSPYGIHIIVASLLQGAGVEIAVAIRKYSKFSYFQMSIASILAMILVTIRDYFIFGFQLYPKLIPIMLIIRAISSIIFGAGLSIALGKALKSTGVLNDFKISRGSES</sequence>
<protein>
    <submittedName>
        <fullName evidence="2">ABC transporter permease</fullName>
    </submittedName>
</protein>